<evidence type="ECO:0000313" key="2">
    <source>
        <dbReference type="Proteomes" id="UP001359886"/>
    </source>
</evidence>
<evidence type="ECO:0000313" key="1">
    <source>
        <dbReference type="EMBL" id="MEJ8568196.1"/>
    </source>
</evidence>
<reference evidence="1 2" key="1">
    <citation type="submission" date="2024-02" db="EMBL/GenBank/DDBJ databases">
        <title>A novel Wenzhouxiangellaceae bacterium, isolated from coastal sediments.</title>
        <authorList>
            <person name="Du Z.-J."/>
            <person name="Ye Y.-Q."/>
            <person name="Zhang X.-Y."/>
        </authorList>
    </citation>
    <scope>NUCLEOTIDE SEQUENCE [LARGE SCALE GENOMIC DNA]</scope>
    <source>
        <strain evidence="1 2">CH-27</strain>
    </source>
</reference>
<comment type="caution">
    <text evidence="1">The sequence shown here is derived from an EMBL/GenBank/DDBJ whole genome shotgun (WGS) entry which is preliminary data.</text>
</comment>
<dbReference type="SUPFAM" id="SSF51197">
    <property type="entry name" value="Clavaminate synthase-like"/>
    <property type="match status" value="1"/>
</dbReference>
<dbReference type="EMBL" id="JAZHOG010000007">
    <property type="protein sequence ID" value="MEJ8568196.1"/>
    <property type="molecule type" value="Genomic_DNA"/>
</dbReference>
<dbReference type="AlphaFoldDB" id="A0AAW9RKZ1"/>
<name>A0AAW9RKZ1_9GAMM</name>
<accession>A0AAW9RKZ1</accession>
<dbReference type="Proteomes" id="UP001359886">
    <property type="component" value="Unassembled WGS sequence"/>
</dbReference>
<dbReference type="Gene3D" id="2.60.120.620">
    <property type="entry name" value="q2cbj1_9rhob like domain"/>
    <property type="match status" value="1"/>
</dbReference>
<evidence type="ECO:0008006" key="3">
    <source>
        <dbReference type="Google" id="ProtNLM"/>
    </source>
</evidence>
<organism evidence="1 2">
    <name type="scientific">Elongatibacter sediminis</name>
    <dbReference type="NCBI Taxonomy" id="3119006"/>
    <lineage>
        <taxon>Bacteria</taxon>
        <taxon>Pseudomonadati</taxon>
        <taxon>Pseudomonadota</taxon>
        <taxon>Gammaproteobacteria</taxon>
        <taxon>Chromatiales</taxon>
        <taxon>Wenzhouxiangellaceae</taxon>
        <taxon>Elongatibacter</taxon>
    </lineage>
</organism>
<dbReference type="RefSeq" id="WP_354695519.1">
    <property type="nucleotide sequence ID" value="NZ_JAZHOG010000007.1"/>
</dbReference>
<proteinExistence type="predicted"/>
<gene>
    <name evidence="1" type="ORF">V3330_11220</name>
</gene>
<keyword evidence="2" id="KW-1185">Reference proteome</keyword>
<protein>
    <recommendedName>
        <fullName evidence="3">Fe2OG dioxygenase domain-containing protein</fullName>
    </recommendedName>
</protein>
<sequence length="304" mass="34688">MSGATLLHRAINRVYKRERDPRRATRVWRHFDLERGYAEYHARCREWFRRERLPEVPVALEQRGFADLRALQTERARAIGRELAAREPERLKKDSRDLEGYPVADRAWLRGLLDEILPGAVDAAVSGFFRSEYLVHWVALAVTRPVPEQKSVSFRWHCDKGPTAHLKLIVYLNDTAEHGGNTEFIDLRDTAAVARRGYLFGWSKTRTADVNRLARLAGRPLDTHVADRAAGEAVLFQPARVLHRGLGPRNGPRLTATLCLLPSPVHWQRALECETLSDLAVDEKWHGNALQFLDAFQQRLDGPA</sequence>